<evidence type="ECO:0000256" key="1">
    <source>
        <dbReference type="ARBA" id="ARBA00004141"/>
    </source>
</evidence>
<keyword evidence="4 6" id="KW-0472">Membrane</keyword>
<proteinExistence type="inferred from homology"/>
<evidence type="ECO:0000256" key="5">
    <source>
        <dbReference type="ARBA" id="ARBA00038359"/>
    </source>
</evidence>
<feature type="transmembrane region" description="Helical" evidence="6">
    <location>
        <begin position="226"/>
        <end position="247"/>
    </location>
</feature>
<dbReference type="Proteomes" id="UP000308133">
    <property type="component" value="Unassembled WGS sequence"/>
</dbReference>
<evidence type="ECO:0000256" key="6">
    <source>
        <dbReference type="SAM" id="Phobius"/>
    </source>
</evidence>
<evidence type="ECO:0000256" key="2">
    <source>
        <dbReference type="ARBA" id="ARBA00022692"/>
    </source>
</evidence>
<feature type="domain" description="Rhodopsin" evidence="7">
    <location>
        <begin position="52"/>
        <end position="291"/>
    </location>
</feature>
<feature type="transmembrane region" description="Helical" evidence="6">
    <location>
        <begin position="105"/>
        <end position="125"/>
    </location>
</feature>
<reference evidence="8 9" key="1">
    <citation type="submission" date="2018-02" db="EMBL/GenBank/DDBJ databases">
        <title>Draft genome sequences of Elsinoe sp., causing black scab on jojoba.</title>
        <authorList>
            <person name="Stodart B."/>
            <person name="Jeffress S."/>
            <person name="Ash G."/>
            <person name="Arun Chinnappa K."/>
        </authorList>
    </citation>
    <scope>NUCLEOTIDE SEQUENCE [LARGE SCALE GENOMIC DNA]</scope>
    <source>
        <strain evidence="8 9">Hillstone_2</strain>
    </source>
</reference>
<comment type="subcellular location">
    <subcellularLocation>
        <location evidence="1">Membrane</location>
        <topology evidence="1">Multi-pass membrane protein</topology>
    </subcellularLocation>
</comment>
<dbReference type="InterPro" id="IPR049326">
    <property type="entry name" value="Rhodopsin_dom_fungi"/>
</dbReference>
<evidence type="ECO:0000313" key="8">
    <source>
        <dbReference type="EMBL" id="TKX21966.1"/>
    </source>
</evidence>
<keyword evidence="3 6" id="KW-1133">Transmembrane helix</keyword>
<feature type="transmembrane region" description="Helical" evidence="6">
    <location>
        <begin position="146"/>
        <end position="170"/>
    </location>
</feature>
<dbReference type="AlphaFoldDB" id="A0A4U7AZT6"/>
<dbReference type="GO" id="GO:0016020">
    <property type="term" value="C:membrane"/>
    <property type="evidence" value="ECO:0007669"/>
    <property type="project" value="UniProtKB-SubCell"/>
</dbReference>
<gene>
    <name evidence="8" type="ORF">C1H76_5859</name>
</gene>
<evidence type="ECO:0000256" key="3">
    <source>
        <dbReference type="ARBA" id="ARBA00022989"/>
    </source>
</evidence>
<sequence>MHYPGFSWTDREMTAIDNTALLEAPVIDESILIAPAVLAAASFFFICGRLYAHLRLIRTPHSLDDIFVVTAWFFSFANVVVLYRVYHYAVLIQPAGLQPDDLQSFFHYTWLFIWIYNTSLSLTKFSIIIQYKRMFVTPEFQKAVKCILAMTAIYALWTVIESIIPCWPIRFFWARADVDFKGQCLDAENVFLGNSISNIFTDLIILISPLPVLAKMHLPIRQKISLFVLFSVGGLLVLIISIIRLIIFSSADLSDVFDIATKYVPLGVWSSIEVSVGITCSSIPALKPLVVKVFPSFGSTNSRRTNDNVHGMTPEMSGDPGMTERTATLGTIETGMAETGKGRGKGSEGGISLQGLAMMVPESIEEDTERK</sequence>
<evidence type="ECO:0000256" key="4">
    <source>
        <dbReference type="ARBA" id="ARBA00023136"/>
    </source>
</evidence>
<dbReference type="PANTHER" id="PTHR33048:SF47">
    <property type="entry name" value="INTEGRAL MEMBRANE PROTEIN-RELATED"/>
    <property type="match status" value="1"/>
</dbReference>
<comment type="similarity">
    <text evidence="5">Belongs to the SAT4 family.</text>
</comment>
<evidence type="ECO:0000313" key="9">
    <source>
        <dbReference type="Proteomes" id="UP000308133"/>
    </source>
</evidence>
<dbReference type="InterPro" id="IPR052337">
    <property type="entry name" value="SAT4-like"/>
</dbReference>
<dbReference type="PANTHER" id="PTHR33048">
    <property type="entry name" value="PTH11-LIKE INTEGRAL MEMBRANE PROTEIN (AFU_ORTHOLOGUE AFUA_5G11245)"/>
    <property type="match status" value="1"/>
</dbReference>
<dbReference type="EMBL" id="PTQR01000075">
    <property type="protein sequence ID" value="TKX21966.1"/>
    <property type="molecule type" value="Genomic_DNA"/>
</dbReference>
<protein>
    <recommendedName>
        <fullName evidence="7">Rhodopsin domain-containing protein</fullName>
    </recommendedName>
</protein>
<keyword evidence="2 6" id="KW-0812">Transmembrane</keyword>
<feature type="transmembrane region" description="Helical" evidence="6">
    <location>
        <begin position="31"/>
        <end position="54"/>
    </location>
</feature>
<dbReference type="Pfam" id="PF20684">
    <property type="entry name" value="Fung_rhodopsin"/>
    <property type="match status" value="1"/>
</dbReference>
<organism evidence="8 9">
    <name type="scientific">Elsinoe australis</name>
    <dbReference type="NCBI Taxonomy" id="40998"/>
    <lineage>
        <taxon>Eukaryota</taxon>
        <taxon>Fungi</taxon>
        <taxon>Dikarya</taxon>
        <taxon>Ascomycota</taxon>
        <taxon>Pezizomycotina</taxon>
        <taxon>Dothideomycetes</taxon>
        <taxon>Dothideomycetidae</taxon>
        <taxon>Myriangiales</taxon>
        <taxon>Elsinoaceae</taxon>
        <taxon>Elsinoe</taxon>
    </lineage>
</organism>
<comment type="caution">
    <text evidence="8">The sequence shown here is derived from an EMBL/GenBank/DDBJ whole genome shotgun (WGS) entry which is preliminary data.</text>
</comment>
<name>A0A4U7AZT6_9PEZI</name>
<accession>A0A4U7AZT6</accession>
<feature type="transmembrane region" description="Helical" evidence="6">
    <location>
        <begin position="66"/>
        <end position="85"/>
    </location>
</feature>
<feature type="transmembrane region" description="Helical" evidence="6">
    <location>
        <begin position="190"/>
        <end position="214"/>
    </location>
</feature>
<evidence type="ECO:0000259" key="7">
    <source>
        <dbReference type="Pfam" id="PF20684"/>
    </source>
</evidence>